<dbReference type="InterPro" id="IPR036638">
    <property type="entry name" value="HLH_DNA-bd_sf"/>
</dbReference>
<feature type="region of interest" description="Disordered" evidence="5">
    <location>
        <begin position="44"/>
        <end position="129"/>
    </location>
</feature>
<gene>
    <name evidence="7" type="ORF">V6N11_030790</name>
</gene>
<proteinExistence type="predicted"/>
<dbReference type="PROSITE" id="PS50888">
    <property type="entry name" value="BHLH"/>
    <property type="match status" value="1"/>
</dbReference>
<organism evidence="7 8">
    <name type="scientific">Hibiscus sabdariffa</name>
    <name type="common">roselle</name>
    <dbReference type="NCBI Taxonomy" id="183260"/>
    <lineage>
        <taxon>Eukaryota</taxon>
        <taxon>Viridiplantae</taxon>
        <taxon>Streptophyta</taxon>
        <taxon>Embryophyta</taxon>
        <taxon>Tracheophyta</taxon>
        <taxon>Spermatophyta</taxon>
        <taxon>Magnoliopsida</taxon>
        <taxon>eudicotyledons</taxon>
        <taxon>Gunneridae</taxon>
        <taxon>Pentapetalae</taxon>
        <taxon>rosids</taxon>
        <taxon>malvids</taxon>
        <taxon>Malvales</taxon>
        <taxon>Malvaceae</taxon>
        <taxon>Malvoideae</taxon>
        <taxon>Hibiscus</taxon>
    </lineage>
</organism>
<dbReference type="SUPFAM" id="SSF47459">
    <property type="entry name" value="HLH, helix-loop-helix DNA-binding domain"/>
    <property type="match status" value="1"/>
</dbReference>
<dbReference type="Gene3D" id="4.10.280.10">
    <property type="entry name" value="Helix-loop-helix DNA-binding domain"/>
    <property type="match status" value="1"/>
</dbReference>
<feature type="compositionally biased region" description="Low complexity" evidence="5">
    <location>
        <begin position="52"/>
        <end position="62"/>
    </location>
</feature>
<dbReference type="InterPro" id="IPR011598">
    <property type="entry name" value="bHLH_dom"/>
</dbReference>
<accession>A0ABR2AH42</accession>
<evidence type="ECO:0000256" key="4">
    <source>
        <dbReference type="ARBA" id="ARBA00023242"/>
    </source>
</evidence>
<keyword evidence="8" id="KW-1185">Reference proteome</keyword>
<dbReference type="EMBL" id="JBBPBN010000245">
    <property type="protein sequence ID" value="KAK8492566.1"/>
    <property type="molecule type" value="Genomic_DNA"/>
</dbReference>
<evidence type="ECO:0000313" key="7">
    <source>
        <dbReference type="EMBL" id="KAK8492566.1"/>
    </source>
</evidence>
<keyword evidence="4" id="KW-0539">Nucleus</keyword>
<evidence type="ECO:0000256" key="2">
    <source>
        <dbReference type="ARBA" id="ARBA00023015"/>
    </source>
</evidence>
<dbReference type="PANTHER" id="PTHR12565:SF460">
    <property type="entry name" value="TRANSCRIPTION FACTOR BPE"/>
    <property type="match status" value="1"/>
</dbReference>
<evidence type="ECO:0000256" key="3">
    <source>
        <dbReference type="ARBA" id="ARBA00023163"/>
    </source>
</evidence>
<dbReference type="Proteomes" id="UP001396334">
    <property type="component" value="Unassembled WGS sequence"/>
</dbReference>
<protein>
    <recommendedName>
        <fullName evidence="6">BHLH domain-containing protein</fullName>
    </recommendedName>
</protein>
<feature type="domain" description="BHLH" evidence="6">
    <location>
        <begin position="143"/>
        <end position="193"/>
    </location>
</feature>
<feature type="compositionally biased region" description="Basic and acidic residues" evidence="5">
    <location>
        <begin position="90"/>
        <end position="110"/>
    </location>
</feature>
<evidence type="ECO:0000313" key="8">
    <source>
        <dbReference type="Proteomes" id="UP001396334"/>
    </source>
</evidence>
<name>A0ABR2AH42_9ROSI</name>
<keyword evidence="3" id="KW-0804">Transcription</keyword>
<comment type="subcellular location">
    <subcellularLocation>
        <location evidence="1">Nucleus</location>
    </subcellularLocation>
</comment>
<dbReference type="PANTHER" id="PTHR12565">
    <property type="entry name" value="STEROL REGULATORY ELEMENT-BINDING PROTEIN"/>
    <property type="match status" value="1"/>
</dbReference>
<sequence>MDPPAMMSDGGYNLAEIWQYPVSESGIRKGQFGNVSGHFVDPNRGVLGNDPLGLEQRQQRGVGLRRRRDVEDESAKIVSTGSGNGVNIGDGKKLKASGCRDENDDSKVEAEPSSGKLVEVEQKAQPAEPPKQDYIHVRARRGQATDSHSLAERARREKISERMKILQDLVPGCNKVIGKALVLDEIINYIQSLQRQVEFLSMKLEAVNSRMNPAIEVFPLKDYGQQTFDTTGMAFGSQATREYSRVVPKGVYCIPVNQRECIFFPTTRGIKPPLLSKRVLKLYALLCTNTQTEYLRIIIVVYLQQGCEHAEAFRQFIHSSSSSNLKFLIWLGKHMIDVSCISSFTAEASQPALEMNLATQRLPVNKNEQNTSKSKAKFPEIDDFSRTISEILLLVGIF</sequence>
<dbReference type="SMART" id="SM00353">
    <property type="entry name" value="HLH"/>
    <property type="match status" value="1"/>
</dbReference>
<dbReference type="CDD" id="cd18919">
    <property type="entry name" value="bHLH_AtBPE_like"/>
    <property type="match status" value="1"/>
</dbReference>
<dbReference type="Pfam" id="PF00010">
    <property type="entry name" value="HLH"/>
    <property type="match status" value="1"/>
</dbReference>
<evidence type="ECO:0000256" key="1">
    <source>
        <dbReference type="ARBA" id="ARBA00004123"/>
    </source>
</evidence>
<comment type="caution">
    <text evidence="7">The sequence shown here is derived from an EMBL/GenBank/DDBJ whole genome shotgun (WGS) entry which is preliminary data.</text>
</comment>
<keyword evidence="2" id="KW-0805">Transcription regulation</keyword>
<evidence type="ECO:0000259" key="6">
    <source>
        <dbReference type="PROSITE" id="PS50888"/>
    </source>
</evidence>
<reference evidence="7 8" key="1">
    <citation type="journal article" date="2024" name="G3 (Bethesda)">
        <title>Genome assembly of Hibiscus sabdariffa L. provides insights into metabolisms of medicinal natural products.</title>
        <authorList>
            <person name="Kim T."/>
        </authorList>
    </citation>
    <scope>NUCLEOTIDE SEQUENCE [LARGE SCALE GENOMIC DNA]</scope>
    <source>
        <strain evidence="7">TK-2024</strain>
        <tissue evidence="7">Old leaves</tissue>
    </source>
</reference>
<evidence type="ECO:0000256" key="5">
    <source>
        <dbReference type="SAM" id="MobiDB-lite"/>
    </source>
</evidence>
<dbReference type="InterPro" id="IPR024097">
    <property type="entry name" value="bHLH_ZIP_TF"/>
</dbReference>